<protein>
    <recommendedName>
        <fullName evidence="5 7">Adenylate kinase</fullName>
        <shortName evidence="5">AK</shortName>
        <ecNumber evidence="5 7">2.7.4.3</ecNumber>
    </recommendedName>
    <alternativeName>
        <fullName evidence="5">ATP-AMP transphosphorylase</fullName>
    </alternativeName>
    <alternativeName>
        <fullName evidence="5">ATP:AMP phosphotransferase</fullName>
    </alternativeName>
    <alternativeName>
        <fullName evidence="5">Adenylate monophosphate kinase</fullName>
    </alternativeName>
</protein>
<feature type="binding site" evidence="5">
    <location>
        <position position="150"/>
    </location>
    <ligand>
        <name>AMP</name>
        <dbReference type="ChEBI" id="CHEBI:456215"/>
    </ligand>
</feature>
<feature type="binding site" evidence="5">
    <location>
        <begin position="10"/>
        <end position="15"/>
    </location>
    <ligand>
        <name>ATP</name>
        <dbReference type="ChEBI" id="CHEBI:30616"/>
    </ligand>
</feature>
<dbReference type="PRINTS" id="PR00094">
    <property type="entry name" value="ADENYLTKNASE"/>
</dbReference>
<dbReference type="InterPro" id="IPR000850">
    <property type="entry name" value="Adenylat/UMP-CMP_kin"/>
</dbReference>
<comment type="similarity">
    <text evidence="5 6">Belongs to the adenylate kinase family.</text>
</comment>
<comment type="subcellular location">
    <subcellularLocation>
        <location evidence="5 7">Cytoplasm</location>
    </subcellularLocation>
</comment>
<evidence type="ECO:0000256" key="7">
    <source>
        <dbReference type="RuleBase" id="RU003331"/>
    </source>
</evidence>
<comment type="function">
    <text evidence="5">Catalyzes the reversible transfer of the terminal phosphate group between ATP and AMP. Plays an important role in cellular energy homeostasis and in adenine nucleotide metabolism.</text>
</comment>
<comment type="pathway">
    <text evidence="5">Purine metabolism; AMP biosynthesis via salvage pathway; AMP from ADP: step 1/1.</text>
</comment>
<dbReference type="NCBIfam" id="NF011105">
    <property type="entry name" value="PRK14532.1"/>
    <property type="match status" value="1"/>
</dbReference>
<dbReference type="InterPro" id="IPR033690">
    <property type="entry name" value="Adenylat_kinase_CS"/>
</dbReference>
<dbReference type="NCBIfam" id="NF011100">
    <property type="entry name" value="PRK14527.1"/>
    <property type="match status" value="1"/>
</dbReference>
<accession>A0A0P0Z2C6</accession>
<dbReference type="EC" id="2.7.4.3" evidence="5 7"/>
<evidence type="ECO:0000313" key="8">
    <source>
        <dbReference type="EMBL" id="BAT28059.1"/>
    </source>
</evidence>
<keyword evidence="1 5" id="KW-0808">Transferase</keyword>
<dbReference type="GO" id="GO:0005524">
    <property type="term" value="F:ATP binding"/>
    <property type="evidence" value="ECO:0007669"/>
    <property type="project" value="UniProtKB-UniRule"/>
</dbReference>
<feature type="binding site" evidence="5">
    <location>
        <position position="31"/>
    </location>
    <ligand>
        <name>AMP</name>
        <dbReference type="ChEBI" id="CHEBI:456215"/>
    </ligand>
</feature>
<reference evidence="8" key="1">
    <citation type="journal article" date="2015" name="Proc. Natl. Acad. Sci. U.S.A.">
        <title>Bacterial clade with the ribosomal RNA operon on a small plasmid rather than the chromosome.</title>
        <authorList>
            <person name="Anda M."/>
            <person name="Ohtsubo Y."/>
            <person name="Okubo T."/>
            <person name="Sugawara M."/>
            <person name="Nagata Y."/>
            <person name="Tsuda M."/>
            <person name="Minamisawa K."/>
            <person name="Mitsui H."/>
        </authorList>
    </citation>
    <scope>NUCLEOTIDE SEQUENCE</scope>
    <source>
        <strain evidence="8">JCM 14755</strain>
    </source>
</reference>
<dbReference type="RefSeq" id="WP_062226441.1">
    <property type="nucleotide sequence ID" value="NZ_BBWR01000002.1"/>
</dbReference>
<dbReference type="NCBIfam" id="TIGR01351">
    <property type="entry name" value="adk"/>
    <property type="match status" value="1"/>
</dbReference>
<dbReference type="Gene3D" id="3.40.50.300">
    <property type="entry name" value="P-loop containing nucleotide triphosphate hydrolases"/>
    <property type="match status" value="1"/>
</dbReference>
<dbReference type="UniPathway" id="UPA00588">
    <property type="reaction ID" value="UER00649"/>
</dbReference>
<comment type="caution">
    <text evidence="5">Lacks conserved residue(s) required for the propagation of feature annotation.</text>
</comment>
<keyword evidence="5" id="KW-0963">Cytoplasm</keyword>
<dbReference type="PROSITE" id="PS00113">
    <property type="entry name" value="ADENYLATE_KINASE"/>
    <property type="match status" value="1"/>
</dbReference>
<keyword evidence="3 5" id="KW-0547">Nucleotide-binding</keyword>
<feature type="binding site" evidence="5">
    <location>
        <position position="36"/>
    </location>
    <ligand>
        <name>AMP</name>
        <dbReference type="ChEBI" id="CHEBI:456215"/>
    </ligand>
</feature>
<organism evidence="8">
    <name type="scientific">Aureimonas frigidaquae</name>
    <dbReference type="NCBI Taxonomy" id="424757"/>
    <lineage>
        <taxon>Bacteria</taxon>
        <taxon>Pseudomonadati</taxon>
        <taxon>Pseudomonadota</taxon>
        <taxon>Alphaproteobacteria</taxon>
        <taxon>Hyphomicrobiales</taxon>
        <taxon>Aurantimonadaceae</taxon>
        <taxon>Aureimonas</taxon>
    </lineage>
</organism>
<dbReference type="EMBL" id="LC066377">
    <property type="protein sequence ID" value="BAT28059.1"/>
    <property type="molecule type" value="Genomic_DNA"/>
</dbReference>
<dbReference type="PANTHER" id="PTHR23359">
    <property type="entry name" value="NUCLEOTIDE KINASE"/>
    <property type="match status" value="1"/>
</dbReference>
<feature type="binding site" evidence="5">
    <location>
        <position position="139"/>
    </location>
    <ligand>
        <name>AMP</name>
        <dbReference type="ChEBI" id="CHEBI:456215"/>
    </ligand>
</feature>
<feature type="binding site" evidence="5">
    <location>
        <begin position="57"/>
        <end position="59"/>
    </location>
    <ligand>
        <name>AMP</name>
        <dbReference type="ChEBI" id="CHEBI:456215"/>
    </ligand>
</feature>
<dbReference type="InterPro" id="IPR027417">
    <property type="entry name" value="P-loop_NTPase"/>
</dbReference>
<feature type="region of interest" description="NMP" evidence="5">
    <location>
        <begin position="30"/>
        <end position="59"/>
    </location>
</feature>
<sequence>MRLILLGPPGAGKGTQAHRLTEAYGIPQLSTGDMLREAVAQGTEVGRKAQALMDAGQLVPDDVVIGIVADRIEQADARGGFILDGFPRTVAQAEALEKMLADKGLRIDRVIEFKVDEGRLVERIARRAAETEAKGLPVRKDDNPDVFRRRLDEFRQATAAVGPYYRARDMVHQIDGMASMDEVTAQIRVGLEEVVAGQRA</sequence>
<dbReference type="Pfam" id="PF00406">
    <property type="entry name" value="ADK"/>
    <property type="match status" value="1"/>
</dbReference>
<dbReference type="CDD" id="cd01428">
    <property type="entry name" value="ADK"/>
    <property type="match status" value="1"/>
</dbReference>
<feature type="binding site" evidence="5">
    <location>
        <begin position="85"/>
        <end position="88"/>
    </location>
    <ligand>
        <name>AMP</name>
        <dbReference type="ChEBI" id="CHEBI:456215"/>
    </ligand>
</feature>
<evidence type="ECO:0000256" key="3">
    <source>
        <dbReference type="ARBA" id="ARBA00022741"/>
    </source>
</evidence>
<name>A0A0P0Z2C6_9HYPH</name>
<keyword evidence="2 5" id="KW-0545">Nucleotide biosynthesis</keyword>
<comment type="catalytic activity">
    <reaction evidence="5 7">
        <text>AMP + ATP = 2 ADP</text>
        <dbReference type="Rhea" id="RHEA:12973"/>
        <dbReference type="ChEBI" id="CHEBI:30616"/>
        <dbReference type="ChEBI" id="CHEBI:456215"/>
        <dbReference type="ChEBI" id="CHEBI:456216"/>
        <dbReference type="EC" id="2.7.4.3"/>
    </reaction>
</comment>
<feature type="binding site" evidence="5">
    <location>
        <position position="127"/>
    </location>
    <ligand>
        <name>ATP</name>
        <dbReference type="ChEBI" id="CHEBI:30616"/>
    </ligand>
</feature>
<dbReference type="SUPFAM" id="SSF52540">
    <property type="entry name" value="P-loop containing nucleoside triphosphate hydrolases"/>
    <property type="match status" value="1"/>
</dbReference>
<evidence type="ECO:0000256" key="1">
    <source>
        <dbReference type="ARBA" id="ARBA00022679"/>
    </source>
</evidence>
<gene>
    <name evidence="5" type="primary">adk</name>
</gene>
<dbReference type="GO" id="GO:0005737">
    <property type="term" value="C:cytoplasm"/>
    <property type="evidence" value="ECO:0007669"/>
    <property type="project" value="UniProtKB-SubCell"/>
</dbReference>
<proteinExistence type="inferred from homology"/>
<dbReference type="GO" id="GO:0004017">
    <property type="term" value="F:AMP kinase activity"/>
    <property type="evidence" value="ECO:0007669"/>
    <property type="project" value="UniProtKB-UniRule"/>
</dbReference>
<dbReference type="HAMAP" id="MF_00235">
    <property type="entry name" value="Adenylate_kinase_Adk"/>
    <property type="match status" value="1"/>
</dbReference>
<dbReference type="AlphaFoldDB" id="A0A0P0Z2C6"/>
<evidence type="ECO:0000256" key="6">
    <source>
        <dbReference type="RuleBase" id="RU003330"/>
    </source>
</evidence>
<comment type="domain">
    <text evidence="5">Consists of three domains, a large central CORE domain and two small peripheral domains, NMPbind and LID, which undergo movements during catalysis. The LID domain closes over the site of phosphoryl transfer upon ATP binding. Assembling and dissambling the active center during each catalytic cycle provides an effective means to prevent ATP hydrolysis.</text>
</comment>
<dbReference type="OrthoDB" id="9805030at2"/>
<dbReference type="NCBIfam" id="NF011104">
    <property type="entry name" value="PRK14531.1"/>
    <property type="match status" value="1"/>
</dbReference>
<dbReference type="GO" id="GO:0044209">
    <property type="term" value="P:AMP salvage"/>
    <property type="evidence" value="ECO:0007669"/>
    <property type="project" value="UniProtKB-UniRule"/>
</dbReference>
<comment type="subunit">
    <text evidence="5 7">Monomer.</text>
</comment>
<keyword evidence="4 5" id="KW-0418">Kinase</keyword>
<dbReference type="InterPro" id="IPR006259">
    <property type="entry name" value="Adenyl_kin_sub"/>
</dbReference>
<keyword evidence="5 7" id="KW-0067">ATP-binding</keyword>
<evidence type="ECO:0000256" key="4">
    <source>
        <dbReference type="ARBA" id="ARBA00022777"/>
    </source>
</evidence>
<dbReference type="NCBIfam" id="NF001381">
    <property type="entry name" value="PRK00279.1-3"/>
    <property type="match status" value="1"/>
</dbReference>
<feature type="binding site" evidence="5">
    <location>
        <position position="92"/>
    </location>
    <ligand>
        <name>AMP</name>
        <dbReference type="ChEBI" id="CHEBI:456215"/>
    </ligand>
</feature>
<dbReference type="NCBIfam" id="NF011101">
    <property type="entry name" value="PRK14528.1"/>
    <property type="match status" value="1"/>
</dbReference>
<evidence type="ECO:0000256" key="5">
    <source>
        <dbReference type="HAMAP-Rule" id="MF_00235"/>
    </source>
</evidence>
<evidence type="ECO:0000256" key="2">
    <source>
        <dbReference type="ARBA" id="ARBA00022727"/>
    </source>
</evidence>
<feature type="binding site" evidence="5">
    <location>
        <position position="178"/>
    </location>
    <ligand>
        <name>ATP</name>
        <dbReference type="ChEBI" id="CHEBI:30616"/>
    </ligand>
</feature>